<gene>
    <name evidence="2" type="primary">Acey_s0002.g677</name>
    <name evidence="2" type="ORF">Y032_0002g677</name>
</gene>
<feature type="compositionally biased region" description="Basic and acidic residues" evidence="1">
    <location>
        <begin position="24"/>
        <end position="68"/>
    </location>
</feature>
<sequence length="124" mass="13687">MSKKRRHESSGDDIDGEPIPSDPEEFRSDSSVKRHKSKRDERSRNGSDKKTNKNSDKKSAEKKRKGDSSSRSGSSSSSSSDSNSSDSEGTHLVRFYISHVLASLPRIFGSLICGSHFFFSGTEL</sequence>
<keyword evidence="3" id="KW-1185">Reference proteome</keyword>
<accession>A0A016W0P9</accession>
<dbReference type="Proteomes" id="UP000024635">
    <property type="component" value="Unassembled WGS sequence"/>
</dbReference>
<dbReference type="EMBL" id="JARK01001338">
    <property type="protein sequence ID" value="EYC33230.1"/>
    <property type="molecule type" value="Genomic_DNA"/>
</dbReference>
<proteinExistence type="predicted"/>
<organism evidence="2 3">
    <name type="scientific">Ancylostoma ceylanicum</name>
    <dbReference type="NCBI Taxonomy" id="53326"/>
    <lineage>
        <taxon>Eukaryota</taxon>
        <taxon>Metazoa</taxon>
        <taxon>Ecdysozoa</taxon>
        <taxon>Nematoda</taxon>
        <taxon>Chromadorea</taxon>
        <taxon>Rhabditida</taxon>
        <taxon>Rhabditina</taxon>
        <taxon>Rhabditomorpha</taxon>
        <taxon>Strongyloidea</taxon>
        <taxon>Ancylostomatidae</taxon>
        <taxon>Ancylostomatinae</taxon>
        <taxon>Ancylostoma</taxon>
    </lineage>
</organism>
<evidence type="ECO:0000313" key="3">
    <source>
        <dbReference type="Proteomes" id="UP000024635"/>
    </source>
</evidence>
<comment type="caution">
    <text evidence="2">The sequence shown here is derived from an EMBL/GenBank/DDBJ whole genome shotgun (WGS) entry which is preliminary data.</text>
</comment>
<evidence type="ECO:0000313" key="2">
    <source>
        <dbReference type="EMBL" id="EYC33230.1"/>
    </source>
</evidence>
<evidence type="ECO:0000256" key="1">
    <source>
        <dbReference type="SAM" id="MobiDB-lite"/>
    </source>
</evidence>
<dbReference type="OrthoDB" id="5877890at2759"/>
<protein>
    <submittedName>
        <fullName evidence="2">Uncharacterized protein</fullName>
    </submittedName>
</protein>
<reference evidence="3" key="1">
    <citation type="journal article" date="2015" name="Nat. Genet.">
        <title>The genome and transcriptome of the zoonotic hookworm Ancylostoma ceylanicum identify infection-specific gene families.</title>
        <authorList>
            <person name="Schwarz E.M."/>
            <person name="Hu Y."/>
            <person name="Antoshechkin I."/>
            <person name="Miller M.M."/>
            <person name="Sternberg P.W."/>
            <person name="Aroian R.V."/>
        </authorList>
    </citation>
    <scope>NUCLEOTIDE SEQUENCE</scope>
    <source>
        <strain evidence="3">HY135</strain>
    </source>
</reference>
<feature type="compositionally biased region" description="Low complexity" evidence="1">
    <location>
        <begin position="69"/>
        <end position="87"/>
    </location>
</feature>
<feature type="region of interest" description="Disordered" evidence="1">
    <location>
        <begin position="1"/>
        <end position="88"/>
    </location>
</feature>
<dbReference type="AlphaFoldDB" id="A0A016W0P9"/>
<name>A0A016W0P9_9BILA</name>